<feature type="compositionally biased region" description="Polar residues" evidence="1">
    <location>
        <begin position="124"/>
        <end position="133"/>
    </location>
</feature>
<name>A3TYX7_PSEBH</name>
<keyword evidence="3" id="KW-1185">Reference proteome</keyword>
<organism evidence="2 3">
    <name type="scientific">Pseudooceanicola batsensis (strain ATCC BAA-863 / DSM 15984 / KCTC 12145 / HTCC2597)</name>
    <name type="common">Oceanicola batsensis</name>
    <dbReference type="NCBI Taxonomy" id="252305"/>
    <lineage>
        <taxon>Bacteria</taxon>
        <taxon>Pseudomonadati</taxon>
        <taxon>Pseudomonadota</taxon>
        <taxon>Alphaproteobacteria</taxon>
        <taxon>Rhodobacterales</taxon>
        <taxon>Paracoccaceae</taxon>
        <taxon>Pseudooceanicola</taxon>
    </lineage>
</organism>
<dbReference type="HOGENOM" id="CLU_1904583_0_0_5"/>
<sequence>MQRGASSAESRDNRSASQEAPIDGFEAVRGPMPRAVGGLFAEHPDPAGHLVGHNHRRCARPIRLRLIRTGATCATAGSPAPAIQHEPAPFGPFMAIRFARGRDGIPASAGPPPLDSGGRGSILASATDTQEPA</sequence>
<gene>
    <name evidence="2" type="ORF">OB2597_15475</name>
</gene>
<dbReference type="AlphaFoldDB" id="A3TYX7"/>
<protein>
    <submittedName>
        <fullName evidence="2">Uncharacterized protein</fullName>
    </submittedName>
</protein>
<evidence type="ECO:0000313" key="2">
    <source>
        <dbReference type="EMBL" id="EAQ02795.1"/>
    </source>
</evidence>
<evidence type="ECO:0000256" key="1">
    <source>
        <dbReference type="SAM" id="MobiDB-lite"/>
    </source>
</evidence>
<dbReference type="STRING" id="252305.OB2597_15475"/>
<proteinExistence type="predicted"/>
<comment type="caution">
    <text evidence="2">The sequence shown here is derived from an EMBL/GenBank/DDBJ whole genome shotgun (WGS) entry which is preliminary data.</text>
</comment>
<dbReference type="Proteomes" id="UP000004318">
    <property type="component" value="Unassembled WGS sequence"/>
</dbReference>
<reference evidence="2 3" key="1">
    <citation type="journal article" date="2010" name="J. Bacteriol.">
        <title>Genome sequences of Oceanicola granulosus HTCC2516(T) and Oceanicola batsensis HTCC2597(TDelta).</title>
        <authorList>
            <person name="Thrash J.C."/>
            <person name="Cho J.C."/>
            <person name="Vergin K.L."/>
            <person name="Giovannoni S.J."/>
        </authorList>
    </citation>
    <scope>NUCLEOTIDE SEQUENCE [LARGE SCALE GENOMIC DNA]</scope>
    <source>
        <strain evidence="3">ATCC BAA-863 / DSM 15984 / KCTC 12145 / HTCC2597</strain>
    </source>
</reference>
<dbReference type="EMBL" id="AAMO01000006">
    <property type="protein sequence ID" value="EAQ02795.1"/>
    <property type="molecule type" value="Genomic_DNA"/>
</dbReference>
<accession>A3TYX7</accession>
<evidence type="ECO:0000313" key="3">
    <source>
        <dbReference type="Proteomes" id="UP000004318"/>
    </source>
</evidence>
<feature type="region of interest" description="Disordered" evidence="1">
    <location>
        <begin position="1"/>
        <end position="31"/>
    </location>
</feature>
<feature type="region of interest" description="Disordered" evidence="1">
    <location>
        <begin position="102"/>
        <end position="133"/>
    </location>
</feature>